<dbReference type="InterPro" id="IPR015171">
    <property type="entry name" value="Cyc-maltodext_N"/>
</dbReference>
<dbReference type="InterPro" id="IPR013783">
    <property type="entry name" value="Ig-like_fold"/>
</dbReference>
<dbReference type="SUPFAM" id="SSF81296">
    <property type="entry name" value="E set domains"/>
    <property type="match status" value="1"/>
</dbReference>
<dbReference type="PANTHER" id="PTHR10357:SF210">
    <property type="entry name" value="MALTODEXTRIN GLUCOSIDASE"/>
    <property type="match status" value="1"/>
</dbReference>
<dbReference type="GO" id="GO:0016798">
    <property type="term" value="F:hydrolase activity, acting on glycosyl bonds"/>
    <property type="evidence" value="ECO:0007669"/>
    <property type="project" value="UniProtKB-KW"/>
</dbReference>
<keyword evidence="2" id="KW-0326">Glycosidase</keyword>
<dbReference type="InterPro" id="IPR013780">
    <property type="entry name" value="Glyco_hydro_b"/>
</dbReference>
<dbReference type="EMBL" id="WKJI01000003">
    <property type="protein sequence ID" value="MRX48170.1"/>
    <property type="molecule type" value="Genomic_DNA"/>
</dbReference>
<dbReference type="SUPFAM" id="SSF51445">
    <property type="entry name" value="(Trans)glycosidases"/>
    <property type="match status" value="1"/>
</dbReference>
<name>A0A7K0FSA7_9SPHI</name>
<dbReference type="RefSeq" id="WP_154288260.1">
    <property type="nucleotide sequence ID" value="NZ_WKJI01000003.1"/>
</dbReference>
<dbReference type="CDD" id="cd11340">
    <property type="entry name" value="AmyAc_bac_CMD_like_3"/>
    <property type="match status" value="1"/>
</dbReference>
<comment type="caution">
    <text evidence="5">The sequence shown here is derived from an EMBL/GenBank/DDBJ whole genome shotgun (WGS) entry which is preliminary data.</text>
</comment>
<dbReference type="SMART" id="SM00642">
    <property type="entry name" value="Aamy"/>
    <property type="match status" value="1"/>
</dbReference>
<evidence type="ECO:0000256" key="1">
    <source>
        <dbReference type="ARBA" id="ARBA00022801"/>
    </source>
</evidence>
<accession>A0A7K0FSA7</accession>
<protein>
    <submittedName>
        <fullName evidence="5">Alpha-amylase</fullName>
    </submittedName>
</protein>
<feature type="chain" id="PRO_5029598792" evidence="3">
    <location>
        <begin position="19"/>
        <end position="613"/>
    </location>
</feature>
<feature type="domain" description="Glycosyl hydrolase family 13 catalytic" evidence="4">
    <location>
        <begin position="128"/>
        <end position="525"/>
    </location>
</feature>
<reference evidence="5 6" key="1">
    <citation type="submission" date="2019-11" db="EMBL/GenBank/DDBJ databases">
        <authorList>
            <person name="Cheng Q."/>
            <person name="Yang Z."/>
        </authorList>
    </citation>
    <scope>NUCLEOTIDE SEQUENCE [LARGE SCALE GENOMIC DNA]</scope>
    <source>
        <strain evidence="5 6">HX-22-1</strain>
    </source>
</reference>
<dbReference type="Proteomes" id="UP000462931">
    <property type="component" value="Unassembled WGS sequence"/>
</dbReference>
<evidence type="ECO:0000259" key="4">
    <source>
        <dbReference type="SMART" id="SM00642"/>
    </source>
</evidence>
<dbReference type="Gene3D" id="2.60.40.1180">
    <property type="entry name" value="Golgi alpha-mannosidase II"/>
    <property type="match status" value="1"/>
</dbReference>
<dbReference type="SUPFAM" id="SSF51011">
    <property type="entry name" value="Glycosyl hydrolase domain"/>
    <property type="match status" value="1"/>
</dbReference>
<organism evidence="5 6">
    <name type="scientific">Pedobacter puniceum</name>
    <dbReference type="NCBI Taxonomy" id="2666136"/>
    <lineage>
        <taxon>Bacteria</taxon>
        <taxon>Pseudomonadati</taxon>
        <taxon>Bacteroidota</taxon>
        <taxon>Sphingobacteriia</taxon>
        <taxon>Sphingobacteriales</taxon>
        <taxon>Sphingobacteriaceae</taxon>
        <taxon>Pedobacter</taxon>
    </lineage>
</organism>
<dbReference type="GO" id="GO:0005975">
    <property type="term" value="P:carbohydrate metabolic process"/>
    <property type="evidence" value="ECO:0007669"/>
    <property type="project" value="InterPro"/>
</dbReference>
<dbReference type="InterPro" id="IPR019492">
    <property type="entry name" value="Cyclo-malto-dextrinase_C"/>
</dbReference>
<dbReference type="PANTHER" id="PTHR10357">
    <property type="entry name" value="ALPHA-AMYLASE FAMILY MEMBER"/>
    <property type="match status" value="1"/>
</dbReference>
<keyword evidence="3" id="KW-0732">Signal</keyword>
<evidence type="ECO:0000256" key="2">
    <source>
        <dbReference type="ARBA" id="ARBA00023295"/>
    </source>
</evidence>
<keyword evidence="1" id="KW-0378">Hydrolase</keyword>
<proteinExistence type="predicted"/>
<evidence type="ECO:0000256" key="3">
    <source>
        <dbReference type="SAM" id="SignalP"/>
    </source>
</evidence>
<dbReference type="AlphaFoldDB" id="A0A7K0FSA7"/>
<dbReference type="Pfam" id="PF00128">
    <property type="entry name" value="Alpha-amylase"/>
    <property type="match status" value="1"/>
</dbReference>
<dbReference type="Gene3D" id="2.60.40.10">
    <property type="entry name" value="Immunoglobulins"/>
    <property type="match status" value="1"/>
</dbReference>
<dbReference type="InterPro" id="IPR017853">
    <property type="entry name" value="GH"/>
</dbReference>
<dbReference type="InterPro" id="IPR006047">
    <property type="entry name" value="GH13_cat_dom"/>
</dbReference>
<feature type="signal peptide" evidence="3">
    <location>
        <begin position="1"/>
        <end position="18"/>
    </location>
</feature>
<dbReference type="Pfam" id="PF09087">
    <property type="entry name" value="Cyc-maltodext_N"/>
    <property type="match status" value="1"/>
</dbReference>
<sequence length="613" mass="70377">MKKLLSIFLLLFCLQIFAAPKPLERVEPLFWWVGMKNQQLQLIIYGDKIAERTVQLNYPGVSLKKVHQVENPNYLFLDLEVSTSAKAGKFLIQFIKKGAKTLAYNYELRERDAKNRIQGITNKDFIYQLMPDRFANGDKNNDVVKGLKETALNRDSMYYRHGGDIQGIINHLDYIKELGATAIWLTPEVMNDQPLASYHGYAVTDHYQIDPRFGSNELYKKFVDEAHAKGLKVIKDVVHNHSGNEHWFIKDMPMKDWVHQWPTYTQTTYKDQTLMDIYAAAADKKQMLDGWFVRTMPDLNQENEFVQNYITQNIIWWVEYAGIDGLRLDTYPYNNLKYMAKWAAQMKAEFPHLGIFGETLVNSVVSQAYFTEGNTIGQGFDTGLPGVTDVQVKDAIYDVLNGKFDWTTGVNRLYSVLSQDFIYKDASRNVVFLDNHDMSRFFSIVGEDVKKFKSGLAMLLSTRGIPQLYYGTEIMMKNFSNPDGLVRSDFPGGWAEDKVNKFSSEGRTAAENDVFNYIKTIANYRKQTTALQTGKLMQFVPQDGVYVYFRYDNAKTVMVVVNSNDKVMSLETSRFSERTQGFKKAKDIVSGKVYDLSVAMEIPSISTLVMELQ</sequence>
<dbReference type="Gene3D" id="3.20.20.80">
    <property type="entry name" value="Glycosidases"/>
    <property type="match status" value="1"/>
</dbReference>
<evidence type="ECO:0000313" key="6">
    <source>
        <dbReference type="Proteomes" id="UP000462931"/>
    </source>
</evidence>
<dbReference type="Pfam" id="PF10438">
    <property type="entry name" value="Cyc-maltodext_C"/>
    <property type="match status" value="1"/>
</dbReference>
<keyword evidence="6" id="KW-1185">Reference proteome</keyword>
<gene>
    <name evidence="5" type="ORF">GJJ64_13310</name>
</gene>
<dbReference type="InterPro" id="IPR014756">
    <property type="entry name" value="Ig_E-set"/>
</dbReference>
<evidence type="ECO:0000313" key="5">
    <source>
        <dbReference type="EMBL" id="MRX48170.1"/>
    </source>
</evidence>